<gene>
    <name evidence="2" type="ORF">WMSIL1_LOCUS14970</name>
</gene>
<dbReference type="AlphaFoldDB" id="A0A564ZEM7"/>
<sequence length="119" mass="13191">MIQLAFMMVCLFSSTFAQSGEVLGSRVITDSSGRVGPMLFKSSFPNTMSLQKTPNSKWKVLKIVNGSCTMGGRIVGGPCEVKKDFTLITFNEVPNYHLLMIGSKTEIYTIYFAKDCKFP</sequence>
<evidence type="ECO:0000313" key="3">
    <source>
        <dbReference type="Proteomes" id="UP000321570"/>
    </source>
</evidence>
<feature type="signal peptide" evidence="1">
    <location>
        <begin position="1"/>
        <end position="17"/>
    </location>
</feature>
<accession>A0A564ZEM7</accession>
<dbReference type="EMBL" id="CABIJS010000719">
    <property type="protein sequence ID" value="VUZ57802.1"/>
    <property type="molecule type" value="Genomic_DNA"/>
</dbReference>
<feature type="chain" id="PRO_5021946779" evidence="1">
    <location>
        <begin position="18"/>
        <end position="119"/>
    </location>
</feature>
<dbReference type="Proteomes" id="UP000321570">
    <property type="component" value="Unassembled WGS sequence"/>
</dbReference>
<evidence type="ECO:0000313" key="2">
    <source>
        <dbReference type="EMBL" id="VUZ57802.1"/>
    </source>
</evidence>
<name>A0A564ZEM7_HYMDI</name>
<protein>
    <submittedName>
        <fullName evidence="2">Uncharacterized protein</fullName>
    </submittedName>
</protein>
<proteinExistence type="predicted"/>
<keyword evidence="3" id="KW-1185">Reference proteome</keyword>
<organism evidence="2 3">
    <name type="scientific">Hymenolepis diminuta</name>
    <name type="common">Rat tapeworm</name>
    <dbReference type="NCBI Taxonomy" id="6216"/>
    <lineage>
        <taxon>Eukaryota</taxon>
        <taxon>Metazoa</taxon>
        <taxon>Spiralia</taxon>
        <taxon>Lophotrochozoa</taxon>
        <taxon>Platyhelminthes</taxon>
        <taxon>Cestoda</taxon>
        <taxon>Eucestoda</taxon>
        <taxon>Cyclophyllidea</taxon>
        <taxon>Hymenolepididae</taxon>
        <taxon>Hymenolepis</taxon>
    </lineage>
</organism>
<keyword evidence="1" id="KW-0732">Signal</keyword>
<feature type="non-terminal residue" evidence="2">
    <location>
        <position position="119"/>
    </location>
</feature>
<reference evidence="2 3" key="1">
    <citation type="submission" date="2019-07" db="EMBL/GenBank/DDBJ databases">
        <authorList>
            <person name="Jastrzebski P J."/>
            <person name="Paukszto L."/>
            <person name="Jastrzebski P J."/>
        </authorList>
    </citation>
    <scope>NUCLEOTIDE SEQUENCE [LARGE SCALE GENOMIC DNA]</scope>
    <source>
        <strain evidence="2 3">WMS-il1</strain>
    </source>
</reference>
<evidence type="ECO:0000256" key="1">
    <source>
        <dbReference type="SAM" id="SignalP"/>
    </source>
</evidence>